<accession>A0AAW2BS19</accession>
<dbReference type="SUPFAM" id="SSF52058">
    <property type="entry name" value="L domain-like"/>
    <property type="match status" value="1"/>
</dbReference>
<dbReference type="EMBL" id="JAZDWU010000010">
    <property type="protein sequence ID" value="KAK9988158.1"/>
    <property type="molecule type" value="Genomic_DNA"/>
</dbReference>
<name>A0AAW2BS19_9ROSI</name>
<evidence type="ECO:0000313" key="2">
    <source>
        <dbReference type="Proteomes" id="UP001459277"/>
    </source>
</evidence>
<protein>
    <submittedName>
        <fullName evidence="1">Uncharacterized protein</fullName>
    </submittedName>
</protein>
<evidence type="ECO:0000313" key="1">
    <source>
        <dbReference type="EMBL" id="KAK9988158.1"/>
    </source>
</evidence>
<dbReference type="InterPro" id="IPR032675">
    <property type="entry name" value="LRR_dom_sf"/>
</dbReference>
<reference evidence="1 2" key="1">
    <citation type="submission" date="2024-01" db="EMBL/GenBank/DDBJ databases">
        <title>A telomere-to-telomere, gap-free genome of sweet tea (Lithocarpus litseifolius).</title>
        <authorList>
            <person name="Zhou J."/>
        </authorList>
    </citation>
    <scope>NUCLEOTIDE SEQUENCE [LARGE SCALE GENOMIC DNA]</scope>
    <source>
        <strain evidence="1">Zhou-2022a</strain>
        <tissue evidence="1">Leaf</tissue>
    </source>
</reference>
<comment type="caution">
    <text evidence="1">The sequence shown here is derived from an EMBL/GenBank/DDBJ whole genome shotgun (WGS) entry which is preliminary data.</text>
</comment>
<dbReference type="PANTHER" id="PTHR15140">
    <property type="entry name" value="TUBULIN-SPECIFIC CHAPERONE E"/>
    <property type="match status" value="1"/>
</dbReference>
<gene>
    <name evidence="1" type="ORF">SO802_028397</name>
</gene>
<dbReference type="Gene3D" id="3.80.10.10">
    <property type="entry name" value="Ribonuclease Inhibitor"/>
    <property type="match status" value="1"/>
</dbReference>
<dbReference type="PANTHER" id="PTHR15140:SF37">
    <property type="entry name" value="UBIQUITIN-LIKE DOMAIN-CONTAINING PROTEIN"/>
    <property type="match status" value="1"/>
</dbReference>
<dbReference type="AlphaFoldDB" id="A0AAW2BS19"/>
<proteinExistence type="predicted"/>
<keyword evidence="2" id="KW-1185">Reference proteome</keyword>
<dbReference type="Proteomes" id="UP001459277">
    <property type="component" value="Unassembled WGS sequence"/>
</dbReference>
<organism evidence="1 2">
    <name type="scientific">Lithocarpus litseifolius</name>
    <dbReference type="NCBI Taxonomy" id="425828"/>
    <lineage>
        <taxon>Eukaryota</taxon>
        <taxon>Viridiplantae</taxon>
        <taxon>Streptophyta</taxon>
        <taxon>Embryophyta</taxon>
        <taxon>Tracheophyta</taxon>
        <taxon>Spermatophyta</taxon>
        <taxon>Magnoliopsida</taxon>
        <taxon>eudicotyledons</taxon>
        <taxon>Gunneridae</taxon>
        <taxon>Pentapetalae</taxon>
        <taxon>rosids</taxon>
        <taxon>fabids</taxon>
        <taxon>Fagales</taxon>
        <taxon>Fagaceae</taxon>
        <taxon>Lithocarpus</taxon>
    </lineage>
</organism>
<sequence length="299" mass="34386">MLSMMFHDSKFMTPMLPRGAHLLRVRYKENRPNHLRIDEQPRDKYSVSNHWNADVAHNIVSLLKCLGIWKLQKLRHLYLDGRTYLPITDNDAALPNIQVLTGIAVNQGIENLFAKGRFPNVRKLGLYSSRALESKLLSSLHPLCHLQTLKIYFDLFEVSSPISFYSTLTKITLLCASLSPAGLGVLGSLTNLRILKVRGVMDVRFQFTLDCNESSFHQLEVFKIEKVDVLQWTMEKGAMPSLQRLVIERCDFHIMPPKELWCLTALRDVEVLYPSQKLAKMLQKLRTRDGCKLHVYPPN</sequence>